<protein>
    <submittedName>
        <fullName evidence="2">Uncharacterized protein</fullName>
    </submittedName>
</protein>
<gene>
    <name evidence="2" type="ORF">BVC71_04260</name>
</gene>
<evidence type="ECO:0000256" key="1">
    <source>
        <dbReference type="SAM" id="Phobius"/>
    </source>
</evidence>
<keyword evidence="1" id="KW-1133">Transmembrane helix</keyword>
<keyword evidence="1" id="KW-0812">Transmembrane</keyword>
<feature type="transmembrane region" description="Helical" evidence="1">
    <location>
        <begin position="41"/>
        <end position="57"/>
    </location>
</feature>
<keyword evidence="3" id="KW-1185">Reference proteome</keyword>
<dbReference type="EMBL" id="MSPP01000001">
    <property type="protein sequence ID" value="OUD10706.1"/>
    <property type="molecule type" value="Genomic_DNA"/>
</dbReference>
<reference evidence="2 3" key="1">
    <citation type="submission" date="2016-12" db="EMBL/GenBank/DDBJ databases">
        <title>The draft genome sequence of HSLHS2.</title>
        <authorList>
            <person name="Hu D."/>
            <person name="Wang L."/>
            <person name="Shao Z."/>
        </authorList>
    </citation>
    <scope>NUCLEOTIDE SEQUENCE [LARGE SCALE GENOMIC DNA]</scope>
    <source>
        <strain evidence="2">MCCC 1A06712</strain>
    </source>
</reference>
<proteinExistence type="predicted"/>
<accession>A0A251X282</accession>
<comment type="caution">
    <text evidence="2">The sequence shown here is derived from an EMBL/GenBank/DDBJ whole genome shotgun (WGS) entry which is preliminary data.</text>
</comment>
<evidence type="ECO:0000313" key="3">
    <source>
        <dbReference type="Proteomes" id="UP000194664"/>
    </source>
</evidence>
<sequence length="60" mass="6616">MMSVSGIQGIGPTTQPQTHIFGLCPSFCKLMLMHDIKSIEMFHYAFVLGLGALFAVQRSK</sequence>
<dbReference type="Proteomes" id="UP000194664">
    <property type="component" value="Unassembled WGS sequence"/>
</dbReference>
<dbReference type="AlphaFoldDB" id="A0A251X282"/>
<keyword evidence="1" id="KW-0472">Membrane</keyword>
<organism evidence="2 3">
    <name type="scientific">Marivivens niveibacter</name>
    <dbReference type="NCBI Taxonomy" id="1930667"/>
    <lineage>
        <taxon>Bacteria</taxon>
        <taxon>Pseudomonadati</taxon>
        <taxon>Pseudomonadota</taxon>
        <taxon>Alphaproteobacteria</taxon>
        <taxon>Rhodobacterales</taxon>
        <taxon>Paracoccaceae</taxon>
        <taxon>Marivivens group</taxon>
        <taxon>Marivivens</taxon>
    </lineage>
</organism>
<evidence type="ECO:0000313" key="2">
    <source>
        <dbReference type="EMBL" id="OUD10706.1"/>
    </source>
</evidence>
<name>A0A251X282_9RHOB</name>